<proteinExistence type="predicted"/>
<gene>
    <name evidence="1" type="ORF">CDAR_186941</name>
</gene>
<name>A0AAV4PNU2_9ARAC</name>
<dbReference type="EMBL" id="BPLQ01003141">
    <property type="protein sequence ID" value="GIX98344.1"/>
    <property type="molecule type" value="Genomic_DNA"/>
</dbReference>
<evidence type="ECO:0000313" key="1">
    <source>
        <dbReference type="EMBL" id="GIX98344.1"/>
    </source>
</evidence>
<dbReference type="Proteomes" id="UP001054837">
    <property type="component" value="Unassembled WGS sequence"/>
</dbReference>
<organism evidence="1 2">
    <name type="scientific">Caerostris darwini</name>
    <dbReference type="NCBI Taxonomy" id="1538125"/>
    <lineage>
        <taxon>Eukaryota</taxon>
        <taxon>Metazoa</taxon>
        <taxon>Ecdysozoa</taxon>
        <taxon>Arthropoda</taxon>
        <taxon>Chelicerata</taxon>
        <taxon>Arachnida</taxon>
        <taxon>Araneae</taxon>
        <taxon>Araneomorphae</taxon>
        <taxon>Entelegynae</taxon>
        <taxon>Araneoidea</taxon>
        <taxon>Araneidae</taxon>
        <taxon>Caerostris</taxon>
    </lineage>
</organism>
<sequence length="107" mass="12386">MVHQPKIRQFVDRVRQCLHCYEFTHATRVCDRNICPLCGVNHEGLTVSRSEKCIHCTGPHPATSKSAHVISHEQKLLEFKLQKSFNYWRGAAHMLNHLKLITPMLLN</sequence>
<comment type="caution">
    <text evidence="1">The sequence shown here is derived from an EMBL/GenBank/DDBJ whole genome shotgun (WGS) entry which is preliminary data.</text>
</comment>
<protein>
    <recommendedName>
        <fullName evidence="3">Recombination activating protein 1</fullName>
    </recommendedName>
</protein>
<dbReference type="AlphaFoldDB" id="A0AAV4PNU2"/>
<keyword evidence="2" id="KW-1185">Reference proteome</keyword>
<reference evidence="1 2" key="1">
    <citation type="submission" date="2021-06" db="EMBL/GenBank/DDBJ databases">
        <title>Caerostris darwini draft genome.</title>
        <authorList>
            <person name="Kono N."/>
            <person name="Arakawa K."/>
        </authorList>
    </citation>
    <scope>NUCLEOTIDE SEQUENCE [LARGE SCALE GENOMIC DNA]</scope>
</reference>
<evidence type="ECO:0008006" key="3">
    <source>
        <dbReference type="Google" id="ProtNLM"/>
    </source>
</evidence>
<accession>A0AAV4PNU2</accession>
<evidence type="ECO:0000313" key="2">
    <source>
        <dbReference type="Proteomes" id="UP001054837"/>
    </source>
</evidence>